<sequence>MADRSFRKFFHCSLRKNWFSGQTQTKNFDDKETCLREAKKLLSEKLKKGI</sequence>
<protein>
    <submittedName>
        <fullName evidence="2">WGR domain protein</fullName>
    </submittedName>
</protein>
<evidence type="ECO:0000313" key="3">
    <source>
        <dbReference type="Proteomes" id="UP000006339"/>
    </source>
</evidence>
<dbReference type="AlphaFoldDB" id="A0A828Y344"/>
<name>A0A828Y344_9LEPT</name>
<accession>A0A828Y344</accession>
<dbReference type="Gene3D" id="2.20.140.10">
    <property type="entry name" value="WGR domain"/>
    <property type="match status" value="1"/>
</dbReference>
<gene>
    <name evidence="2" type="ORF">LEP1GSC131_2003</name>
</gene>
<evidence type="ECO:0000313" key="2">
    <source>
        <dbReference type="EMBL" id="EKO51308.1"/>
    </source>
</evidence>
<comment type="caution">
    <text evidence="2">The sequence shown here is derived from an EMBL/GenBank/DDBJ whole genome shotgun (WGS) entry which is preliminary data.</text>
</comment>
<keyword evidence="3" id="KW-1185">Reference proteome</keyword>
<proteinExistence type="predicted"/>
<feature type="domain" description="WGR" evidence="1">
    <location>
        <begin position="20"/>
        <end position="49"/>
    </location>
</feature>
<dbReference type="Proteomes" id="UP000006339">
    <property type="component" value="Unassembled WGS sequence"/>
</dbReference>
<evidence type="ECO:0000259" key="1">
    <source>
        <dbReference type="Pfam" id="PF05406"/>
    </source>
</evidence>
<dbReference type="Pfam" id="PF05406">
    <property type="entry name" value="WGR"/>
    <property type="match status" value="1"/>
</dbReference>
<dbReference type="InterPro" id="IPR008893">
    <property type="entry name" value="WGR_domain"/>
</dbReference>
<organism evidence="2 3">
    <name type="scientific">Leptospira kirschneri str. 200802841</name>
    <dbReference type="NCBI Taxonomy" id="1193047"/>
    <lineage>
        <taxon>Bacteria</taxon>
        <taxon>Pseudomonadati</taxon>
        <taxon>Spirochaetota</taxon>
        <taxon>Spirochaetia</taxon>
        <taxon>Leptospirales</taxon>
        <taxon>Leptospiraceae</taxon>
        <taxon>Leptospira</taxon>
    </lineage>
</organism>
<reference evidence="2" key="1">
    <citation type="submission" date="2012-10" db="EMBL/GenBank/DDBJ databases">
        <authorList>
            <person name="Harkins D.M."/>
            <person name="Durkin A.S."/>
            <person name="Brinkac L.M."/>
            <person name="Selengut J.D."/>
            <person name="Sanka R."/>
            <person name="DePew J."/>
            <person name="Purushe J."/>
            <person name="Picardeau M."/>
            <person name="Werts C."/>
            <person name="Goarant C."/>
            <person name="Vinetz J.M."/>
            <person name="Sutton G.G."/>
            <person name="Nelson W.C."/>
            <person name="Fouts D.E."/>
        </authorList>
    </citation>
    <scope>NUCLEOTIDE SEQUENCE [LARGE SCALE GENOMIC DNA]</scope>
    <source>
        <strain evidence="2">200802841</strain>
    </source>
</reference>
<dbReference type="EMBL" id="AKWH02000041">
    <property type="protein sequence ID" value="EKO51308.1"/>
    <property type="molecule type" value="Genomic_DNA"/>
</dbReference>